<evidence type="ECO:0000259" key="6">
    <source>
        <dbReference type="Pfam" id="PF01266"/>
    </source>
</evidence>
<evidence type="ECO:0000256" key="2">
    <source>
        <dbReference type="ARBA" id="ARBA00022630"/>
    </source>
</evidence>
<feature type="domain" description="FAD dependent oxidoreductase" evidence="6">
    <location>
        <begin position="5"/>
        <end position="392"/>
    </location>
</feature>
<dbReference type="Gene3D" id="3.50.50.60">
    <property type="entry name" value="FAD/NAD(P)-binding domain"/>
    <property type="match status" value="1"/>
</dbReference>
<dbReference type="RefSeq" id="WP_058453685.1">
    <property type="nucleotide sequence ID" value="NZ_CAAAIB010000001.1"/>
</dbReference>
<evidence type="ECO:0000256" key="4">
    <source>
        <dbReference type="ARBA" id="ARBA00023002"/>
    </source>
</evidence>
<keyword evidence="3" id="KW-0274">FAD</keyword>
<reference evidence="7 8" key="1">
    <citation type="submission" date="2015-11" db="EMBL/GenBank/DDBJ databases">
        <title>Genomic analysis of 38 Legionella species identifies large and diverse effector repertoires.</title>
        <authorList>
            <person name="Burstein D."/>
            <person name="Amaro F."/>
            <person name="Zusman T."/>
            <person name="Lifshitz Z."/>
            <person name="Cohen O."/>
            <person name="Gilbert J.A."/>
            <person name="Pupko T."/>
            <person name="Shuman H.A."/>
            <person name="Segal G."/>
        </authorList>
    </citation>
    <scope>NUCLEOTIDE SEQUENCE [LARGE SCALE GENOMIC DNA]</scope>
    <source>
        <strain evidence="7 8">PX-1-G2-E2</strain>
    </source>
</reference>
<proteinExistence type="inferred from homology"/>
<keyword evidence="8" id="KW-1185">Reference proteome</keyword>
<evidence type="ECO:0000256" key="5">
    <source>
        <dbReference type="ARBA" id="ARBA00037941"/>
    </source>
</evidence>
<evidence type="ECO:0000313" key="7">
    <source>
        <dbReference type="EMBL" id="KTD24148.1"/>
    </source>
</evidence>
<organism evidence="7 8">
    <name type="scientific">Legionella maceachernii</name>
    <dbReference type="NCBI Taxonomy" id="466"/>
    <lineage>
        <taxon>Bacteria</taxon>
        <taxon>Pseudomonadati</taxon>
        <taxon>Pseudomonadota</taxon>
        <taxon>Gammaproteobacteria</taxon>
        <taxon>Legionellales</taxon>
        <taxon>Legionellaceae</taxon>
        <taxon>Legionella</taxon>
    </lineage>
</organism>
<dbReference type="EC" id="1.1.3.15" evidence="7"/>
<dbReference type="SUPFAM" id="SSF51905">
    <property type="entry name" value="FAD/NAD(P)-binding domain"/>
    <property type="match status" value="1"/>
</dbReference>
<dbReference type="InterPro" id="IPR036188">
    <property type="entry name" value="FAD/NAD-bd_sf"/>
</dbReference>
<dbReference type="GO" id="GO:0003973">
    <property type="term" value="F:(S)-2-hydroxy-acid oxidase activity"/>
    <property type="evidence" value="ECO:0007669"/>
    <property type="project" value="UniProtKB-EC"/>
</dbReference>
<gene>
    <name evidence="7" type="primary">lhgO</name>
    <name evidence="7" type="ORF">Lmac_3021</name>
</gene>
<evidence type="ECO:0000313" key="8">
    <source>
        <dbReference type="Proteomes" id="UP000054908"/>
    </source>
</evidence>
<dbReference type="Pfam" id="PF01266">
    <property type="entry name" value="DAO"/>
    <property type="match status" value="1"/>
</dbReference>
<dbReference type="GO" id="GO:0005737">
    <property type="term" value="C:cytoplasm"/>
    <property type="evidence" value="ECO:0007669"/>
    <property type="project" value="TreeGrafter"/>
</dbReference>
<dbReference type="PANTHER" id="PTHR43104:SF2">
    <property type="entry name" value="L-2-HYDROXYGLUTARATE DEHYDROGENASE, MITOCHONDRIAL"/>
    <property type="match status" value="1"/>
</dbReference>
<dbReference type="NCBIfam" id="NF008726">
    <property type="entry name" value="PRK11728.1"/>
    <property type="match status" value="1"/>
</dbReference>
<evidence type="ECO:0000256" key="1">
    <source>
        <dbReference type="ARBA" id="ARBA00001974"/>
    </source>
</evidence>
<dbReference type="OrthoDB" id="9801699at2"/>
<comment type="caution">
    <text evidence="7">The sequence shown here is derived from an EMBL/GenBank/DDBJ whole genome shotgun (WGS) entry which is preliminary data.</text>
</comment>
<accession>A0A0W0VV04</accession>
<protein>
    <submittedName>
        <fullName evidence="7">L-2-hydroxyglutarate oxidase LhgO</fullName>
        <ecNumber evidence="7">1.1.3.15</ecNumber>
    </submittedName>
</protein>
<dbReference type="STRING" id="466.Lmac_3021"/>
<keyword evidence="4 7" id="KW-0560">Oxidoreductase</keyword>
<dbReference type="PANTHER" id="PTHR43104">
    <property type="entry name" value="L-2-HYDROXYGLUTARATE DEHYDROGENASE, MITOCHONDRIAL"/>
    <property type="match status" value="1"/>
</dbReference>
<name>A0A0W0VV04_9GAMM</name>
<comment type="cofactor">
    <cofactor evidence="1">
        <name>FAD</name>
        <dbReference type="ChEBI" id="CHEBI:57692"/>
    </cofactor>
</comment>
<dbReference type="PATRIC" id="fig|466.6.peg.3235"/>
<evidence type="ECO:0000256" key="3">
    <source>
        <dbReference type="ARBA" id="ARBA00022827"/>
    </source>
</evidence>
<keyword evidence="2" id="KW-0285">Flavoprotein</keyword>
<sequence>MHTFDFIIIGAGIVGMTVARELKQRLPLATIVILEKEDHVGVHASGRNSGVLHSGIYYANDTLKAKVCARGAQRMFEFAKEHNLPCLKSGKVILATSEKQLTTVDRLMHNAQQNGIKAERISRQQLLELEPAAAEGPAAIYCPDTAVIDSVAVLNKLRALLEQQGVSFVFGCQVTSAKGTQLITTKGRFSYGYLYNCAGAHADTIARWFNLAQNYALVPFKGIYWKLSPEANHLIKSNLYPVPDISLPFLGVHVTRLITGDAYIGPTAIPVLGRENYKRWHGVRVAEALSISLRLASMYRNNQNNFRLLAKTELAKYNKKFFLAAAQKLIPVLQEKDIIPSSKAGIRPQLINIKTKQLEMDYIFEQTQQSMHVLNAISPAFTSSFAFAEMIVNQSDVS</sequence>
<dbReference type="Proteomes" id="UP000054908">
    <property type="component" value="Unassembled WGS sequence"/>
</dbReference>
<dbReference type="AlphaFoldDB" id="A0A0W0VV04"/>
<dbReference type="EMBL" id="LNYL01000051">
    <property type="protein sequence ID" value="KTD24148.1"/>
    <property type="molecule type" value="Genomic_DNA"/>
</dbReference>
<comment type="similarity">
    <text evidence="5">Belongs to the L2HGDH family.</text>
</comment>
<dbReference type="Gene3D" id="3.30.9.10">
    <property type="entry name" value="D-Amino Acid Oxidase, subunit A, domain 2"/>
    <property type="match status" value="1"/>
</dbReference>
<dbReference type="GO" id="GO:0047545">
    <property type="term" value="F:(S)-2-hydroxyglutarate dehydrogenase activity"/>
    <property type="evidence" value="ECO:0007669"/>
    <property type="project" value="TreeGrafter"/>
</dbReference>
<dbReference type="InterPro" id="IPR006076">
    <property type="entry name" value="FAD-dep_OxRdtase"/>
</dbReference>